<keyword evidence="4" id="KW-1185">Reference proteome</keyword>
<keyword evidence="2" id="KW-0812">Transmembrane</keyword>
<dbReference type="Proteomes" id="UP001187192">
    <property type="component" value="Unassembled WGS sequence"/>
</dbReference>
<organism evidence="3 4">
    <name type="scientific">Ficus carica</name>
    <name type="common">Common fig</name>
    <dbReference type="NCBI Taxonomy" id="3494"/>
    <lineage>
        <taxon>Eukaryota</taxon>
        <taxon>Viridiplantae</taxon>
        <taxon>Streptophyta</taxon>
        <taxon>Embryophyta</taxon>
        <taxon>Tracheophyta</taxon>
        <taxon>Spermatophyta</taxon>
        <taxon>Magnoliopsida</taxon>
        <taxon>eudicotyledons</taxon>
        <taxon>Gunneridae</taxon>
        <taxon>Pentapetalae</taxon>
        <taxon>rosids</taxon>
        <taxon>fabids</taxon>
        <taxon>Rosales</taxon>
        <taxon>Moraceae</taxon>
        <taxon>Ficeae</taxon>
        <taxon>Ficus</taxon>
    </lineage>
</organism>
<dbReference type="PANTHER" id="PTHR33645">
    <property type="entry name" value="AMINOPEPTIDASE (DUF3754)"/>
    <property type="match status" value="1"/>
</dbReference>
<feature type="transmembrane region" description="Helical" evidence="2">
    <location>
        <begin position="609"/>
        <end position="628"/>
    </location>
</feature>
<feature type="compositionally biased region" description="Basic and acidic residues" evidence="1">
    <location>
        <begin position="96"/>
        <end position="124"/>
    </location>
</feature>
<evidence type="ECO:0000313" key="3">
    <source>
        <dbReference type="EMBL" id="GMN62660.1"/>
    </source>
</evidence>
<dbReference type="EMBL" id="BTGU01000132">
    <property type="protein sequence ID" value="GMN62660.1"/>
    <property type="molecule type" value="Genomic_DNA"/>
</dbReference>
<keyword evidence="2" id="KW-0472">Membrane</keyword>
<feature type="region of interest" description="Disordered" evidence="1">
    <location>
        <begin position="29"/>
        <end position="54"/>
    </location>
</feature>
<dbReference type="InterPro" id="IPR022227">
    <property type="entry name" value="DUF3754"/>
</dbReference>
<dbReference type="AlphaFoldDB" id="A0AA88J5J9"/>
<feature type="region of interest" description="Disordered" evidence="1">
    <location>
        <begin position="80"/>
        <end position="124"/>
    </location>
</feature>
<keyword evidence="2" id="KW-1133">Transmembrane helix</keyword>
<accession>A0AA88J5J9</accession>
<gene>
    <name evidence="3" type="ORF">TIFTF001_031734</name>
</gene>
<protein>
    <submittedName>
        <fullName evidence="3">Uncharacterized protein</fullName>
    </submittedName>
</protein>
<evidence type="ECO:0000313" key="4">
    <source>
        <dbReference type="Proteomes" id="UP001187192"/>
    </source>
</evidence>
<comment type="caution">
    <text evidence="3">The sequence shown here is derived from an EMBL/GenBank/DDBJ whole genome shotgun (WGS) entry which is preliminary data.</text>
</comment>
<feature type="transmembrane region" description="Helical" evidence="2">
    <location>
        <begin position="681"/>
        <end position="704"/>
    </location>
</feature>
<evidence type="ECO:0000256" key="1">
    <source>
        <dbReference type="SAM" id="MobiDB-lite"/>
    </source>
</evidence>
<sequence>MLAAAAAASSSSSSSSCLQKLGGGGAFAVTSSQHHHHHHRHRSLFPPLSSSSSSSSQCRCHCSLTGFRELSTTQPRTFQNNAVHLPNTQTNNLNNDNDKESKNDDTISEKEAREENDKENEEGKGISKIRVPRQKYIPVSKSDLLSGILSNMFPTSSVVDQDDDEVKHFLLLSSCLDSILHAEHKGILEEMRSDYFQQTVNEECSDFDSPEDLDSSGINGVERSMEVEFENPVSFNYILDLRNLLPSSYSSSSSSPKNVKKVAVATRFQRAFMQLLHDAQFEELSARDLMLTSALNTDYLLTLPIYVDWRRASESNAIIFRRGYAAERQKGLLIVEKLDYLQSRLLRGIFFILSKPLAKLGSWITEAVQDALQTEEVKDWTKRLKLWLKELVLFQQSFQQNEGTSDDMLGVDELSDKDLPIWLAAQRAVSRYEGLLSPVGPRGRLLRKLLTWIGLISPTPETPFELDGDTRTSEPYKGPISLSRITLGDIWRPATRKYCGNDIWKTLKTSVSILLSQSILQEPAFEELILLYTDEVDNGDTGKKAEIPSLLLKIYEKIPIPDLSVVFPHKKLSFRIIDTVRLDVATIVGLLAYFINYKFENVLSSPSAIFLDVVAISALVIYVSRVVLGYKQTWDRTLYEKTLASGFGAVHFILDASEQQQYKEAILAYAILLKMESEVCFYSYIYLPTCSITSILFTALAMGFTKWERKK</sequence>
<dbReference type="PANTHER" id="PTHR33645:SF2">
    <property type="entry name" value="FAMILY PROTEIN, PUTATIVE (DUF3754)-RELATED"/>
    <property type="match status" value="1"/>
</dbReference>
<reference evidence="3" key="1">
    <citation type="submission" date="2023-07" db="EMBL/GenBank/DDBJ databases">
        <title>draft genome sequence of fig (Ficus carica).</title>
        <authorList>
            <person name="Takahashi T."/>
            <person name="Nishimura K."/>
        </authorList>
    </citation>
    <scope>NUCLEOTIDE SEQUENCE</scope>
</reference>
<evidence type="ECO:0000256" key="2">
    <source>
        <dbReference type="SAM" id="Phobius"/>
    </source>
</evidence>
<feature type="compositionally biased region" description="Basic residues" evidence="1">
    <location>
        <begin position="33"/>
        <end position="43"/>
    </location>
</feature>
<proteinExistence type="predicted"/>
<dbReference type="Pfam" id="PF12576">
    <property type="entry name" value="DUF3754"/>
    <property type="match status" value="1"/>
</dbReference>
<name>A0AA88J5J9_FICCA</name>